<dbReference type="EMBL" id="LHQS01000001">
    <property type="protein sequence ID" value="RXE56713.1"/>
    <property type="molecule type" value="Genomic_DNA"/>
</dbReference>
<dbReference type="SUPFAM" id="SSF52540">
    <property type="entry name" value="P-loop containing nucleoside triphosphate hydrolases"/>
    <property type="match status" value="1"/>
</dbReference>
<dbReference type="NCBIfam" id="TIGR00231">
    <property type="entry name" value="small_GTP"/>
    <property type="match status" value="1"/>
</dbReference>
<dbReference type="Proteomes" id="UP000290932">
    <property type="component" value="Unassembled WGS sequence"/>
</dbReference>
<dbReference type="InterPro" id="IPR027417">
    <property type="entry name" value="P-loop_NTPase"/>
</dbReference>
<dbReference type="RefSeq" id="WP_128692432.1">
    <property type="nucleotide sequence ID" value="NZ_LHQS01000001.1"/>
</dbReference>
<dbReference type="OrthoDB" id="49590at2157"/>
<dbReference type="InterPro" id="IPR005225">
    <property type="entry name" value="Small_GTP-bd"/>
</dbReference>
<dbReference type="InterPro" id="IPR052705">
    <property type="entry name" value="Gliding_Motility_GTPase"/>
</dbReference>
<gene>
    <name evidence="2" type="ORF">ABH15_00585</name>
</gene>
<sequence>MAPGRLKIVVFGGFNAGKSTFVHALDSTARHIEARTEGGTTTVAFDFGRLTLLDQRVYVFGTPGQERFEFVREILSRGMDGAVIVVDATVGLDTTTLAVYTWLKEKQTPIAVMLNKCDLLGEMHGKLGDELSGETIHRISAQSGENVHAAMQAFVASLIA</sequence>
<dbReference type="PANTHER" id="PTHR42708">
    <property type="entry name" value="ATP/GTP-BINDING PROTEIN-RELATED"/>
    <property type="match status" value="1"/>
</dbReference>
<reference evidence="2 3" key="1">
    <citation type="journal article" date="2015" name="Int. J. Syst. Evol. Microbiol.">
        <title>Methanoculleus taiwanensis sp. nov., a methanogen isolated from deep marine sediment at the deformation front area near Taiwan.</title>
        <authorList>
            <person name="Weng C.Y."/>
            <person name="Chen S.C."/>
            <person name="Lai M.C."/>
            <person name="Wu S.Y."/>
            <person name="Lin S."/>
            <person name="Yang T.F."/>
            <person name="Chen P.C."/>
        </authorList>
    </citation>
    <scope>NUCLEOTIDE SEQUENCE [LARGE SCALE GENOMIC DNA]</scope>
    <source>
        <strain evidence="2 3">CYW4</strain>
    </source>
</reference>
<evidence type="ECO:0000313" key="3">
    <source>
        <dbReference type="Proteomes" id="UP000290932"/>
    </source>
</evidence>
<dbReference type="PANTHER" id="PTHR42708:SF1">
    <property type="entry name" value="GLIDING MOTILITY PROTEIN MGLA"/>
    <property type="match status" value="1"/>
</dbReference>
<feature type="domain" description="Tr-type G" evidence="1">
    <location>
        <begin position="8"/>
        <end position="144"/>
    </location>
</feature>
<dbReference type="InterPro" id="IPR000795">
    <property type="entry name" value="T_Tr_GTP-bd_dom"/>
</dbReference>
<keyword evidence="3" id="KW-1185">Reference proteome</keyword>
<dbReference type="GO" id="GO:0003924">
    <property type="term" value="F:GTPase activity"/>
    <property type="evidence" value="ECO:0007669"/>
    <property type="project" value="InterPro"/>
</dbReference>
<evidence type="ECO:0000259" key="1">
    <source>
        <dbReference type="Pfam" id="PF00009"/>
    </source>
</evidence>
<dbReference type="Pfam" id="PF00009">
    <property type="entry name" value="GTP_EFTU"/>
    <property type="match status" value="1"/>
</dbReference>
<dbReference type="CDD" id="cd00882">
    <property type="entry name" value="Ras_like_GTPase"/>
    <property type="match status" value="1"/>
</dbReference>
<evidence type="ECO:0000313" key="2">
    <source>
        <dbReference type="EMBL" id="RXE56713.1"/>
    </source>
</evidence>
<protein>
    <submittedName>
        <fullName evidence="2">GTP-binding protein</fullName>
    </submittedName>
</protein>
<proteinExistence type="predicted"/>
<dbReference type="Gene3D" id="3.40.50.300">
    <property type="entry name" value="P-loop containing nucleotide triphosphate hydrolases"/>
    <property type="match status" value="1"/>
</dbReference>
<name>A0A498H1Y6_9EURY</name>
<comment type="caution">
    <text evidence="2">The sequence shown here is derived from an EMBL/GenBank/DDBJ whole genome shotgun (WGS) entry which is preliminary data.</text>
</comment>
<dbReference type="GO" id="GO:0005525">
    <property type="term" value="F:GTP binding"/>
    <property type="evidence" value="ECO:0007669"/>
    <property type="project" value="InterPro"/>
</dbReference>
<dbReference type="PRINTS" id="PR00449">
    <property type="entry name" value="RASTRNSFRMNG"/>
</dbReference>
<accession>A0A498H1Y6</accession>
<organism evidence="2 3">
    <name type="scientific">Methanoculleus taiwanensis</name>
    <dbReference type="NCBI Taxonomy" id="1550565"/>
    <lineage>
        <taxon>Archaea</taxon>
        <taxon>Methanobacteriati</taxon>
        <taxon>Methanobacteriota</taxon>
        <taxon>Stenosarchaea group</taxon>
        <taxon>Methanomicrobia</taxon>
        <taxon>Methanomicrobiales</taxon>
        <taxon>Methanomicrobiaceae</taxon>
        <taxon>Methanoculleus</taxon>
    </lineage>
</organism>
<dbReference type="AlphaFoldDB" id="A0A498H1Y6"/>